<sequence length="95" mass="10773">MPTRNVNLTDHFDRFVEVNVHSGQYQNASEVVREGLRLLELRQREDELRLQRLRDAIAVGEAALEQGDYEDVEDGDLGKYLAGLGESALRRTSSN</sequence>
<dbReference type="InterPro" id="IPR038296">
    <property type="entry name" value="ParD_sf"/>
</dbReference>
<dbReference type="InterPro" id="IPR022789">
    <property type="entry name" value="ParD"/>
</dbReference>
<dbReference type="AlphaFoldDB" id="A0A512DWX9"/>
<dbReference type="PANTHER" id="PTHR36582:SF2">
    <property type="entry name" value="ANTITOXIN PARD"/>
    <property type="match status" value="1"/>
</dbReference>
<evidence type="ECO:0000256" key="1">
    <source>
        <dbReference type="ARBA" id="ARBA00008580"/>
    </source>
</evidence>
<evidence type="ECO:0000313" key="4">
    <source>
        <dbReference type="Proteomes" id="UP000321523"/>
    </source>
</evidence>
<accession>A0A512DWX9</accession>
<dbReference type="GO" id="GO:0006355">
    <property type="term" value="P:regulation of DNA-templated transcription"/>
    <property type="evidence" value="ECO:0007669"/>
    <property type="project" value="InterPro"/>
</dbReference>
<dbReference type="Pfam" id="PF03693">
    <property type="entry name" value="ParD_antitoxin"/>
    <property type="match status" value="1"/>
</dbReference>
<evidence type="ECO:0000313" key="3">
    <source>
        <dbReference type="EMBL" id="GEO40979.1"/>
    </source>
</evidence>
<dbReference type="OrthoDB" id="9811310at2"/>
<proteinExistence type="inferred from homology"/>
<gene>
    <name evidence="3" type="ORF">SAE02_51270</name>
</gene>
<comment type="similarity">
    <text evidence="1">Belongs to the ParD antitoxin family.</text>
</comment>
<reference evidence="3 4" key="1">
    <citation type="submission" date="2019-07" db="EMBL/GenBank/DDBJ databases">
        <title>Whole genome shotgun sequence of Skermanella aerolata NBRC 106429.</title>
        <authorList>
            <person name="Hosoyama A."/>
            <person name="Uohara A."/>
            <person name="Ohji S."/>
            <person name="Ichikawa N."/>
        </authorList>
    </citation>
    <scope>NUCLEOTIDE SEQUENCE [LARGE SCALE GENOMIC DNA]</scope>
    <source>
        <strain evidence="3 4">NBRC 106429</strain>
    </source>
</reference>
<name>A0A512DWX9_9PROT</name>
<protein>
    <submittedName>
        <fullName evidence="3">Addiction module antidote protein</fullName>
    </submittedName>
</protein>
<dbReference type="RefSeq" id="WP_044431928.1">
    <property type="nucleotide sequence ID" value="NZ_BJYZ01000024.1"/>
</dbReference>
<organism evidence="3 4">
    <name type="scientific">Skermanella aerolata</name>
    <dbReference type="NCBI Taxonomy" id="393310"/>
    <lineage>
        <taxon>Bacteria</taxon>
        <taxon>Pseudomonadati</taxon>
        <taxon>Pseudomonadota</taxon>
        <taxon>Alphaproteobacteria</taxon>
        <taxon>Rhodospirillales</taxon>
        <taxon>Azospirillaceae</taxon>
        <taxon>Skermanella</taxon>
    </lineage>
</organism>
<dbReference type="NCBIfam" id="TIGR02606">
    <property type="entry name" value="antidote_CC2985"/>
    <property type="match status" value="1"/>
</dbReference>
<evidence type="ECO:0000256" key="2">
    <source>
        <dbReference type="ARBA" id="ARBA00022649"/>
    </source>
</evidence>
<keyword evidence="2" id="KW-1277">Toxin-antitoxin system</keyword>
<dbReference type="Proteomes" id="UP000321523">
    <property type="component" value="Unassembled WGS sequence"/>
</dbReference>
<dbReference type="SUPFAM" id="SSF47598">
    <property type="entry name" value="Ribbon-helix-helix"/>
    <property type="match status" value="1"/>
</dbReference>
<keyword evidence="4" id="KW-1185">Reference proteome</keyword>
<dbReference type="InterPro" id="IPR010985">
    <property type="entry name" value="Ribbon_hlx_hlx"/>
</dbReference>
<dbReference type="EMBL" id="BJYZ01000024">
    <property type="protein sequence ID" value="GEO40979.1"/>
    <property type="molecule type" value="Genomic_DNA"/>
</dbReference>
<comment type="caution">
    <text evidence="3">The sequence shown here is derived from an EMBL/GenBank/DDBJ whole genome shotgun (WGS) entry which is preliminary data.</text>
</comment>
<dbReference type="PANTHER" id="PTHR36582">
    <property type="entry name" value="ANTITOXIN PARD"/>
    <property type="match status" value="1"/>
</dbReference>
<dbReference type="Gene3D" id="6.10.10.120">
    <property type="entry name" value="Antitoxin ParD1-like"/>
    <property type="match status" value="1"/>
</dbReference>